<organism evidence="2 3">
    <name type="scientific">Psychrobacillus psychrotolerans</name>
    <dbReference type="NCBI Taxonomy" id="126156"/>
    <lineage>
        <taxon>Bacteria</taxon>
        <taxon>Bacillati</taxon>
        <taxon>Bacillota</taxon>
        <taxon>Bacilli</taxon>
        <taxon>Bacillales</taxon>
        <taxon>Bacillaceae</taxon>
        <taxon>Psychrobacillus</taxon>
    </lineage>
</organism>
<reference evidence="3" key="1">
    <citation type="submission" date="2016-10" db="EMBL/GenBank/DDBJ databases">
        <authorList>
            <person name="Varghese N."/>
            <person name="Submissions S."/>
        </authorList>
    </citation>
    <scope>NUCLEOTIDE SEQUENCE [LARGE SCALE GENOMIC DNA]</scope>
    <source>
        <strain evidence="3">DSM 11706</strain>
    </source>
</reference>
<evidence type="ECO:0000313" key="3">
    <source>
        <dbReference type="Proteomes" id="UP000198734"/>
    </source>
</evidence>
<keyword evidence="1" id="KW-0812">Transmembrane</keyword>
<sequence>MTEKQPPRTIFIIWAMLVGLCTPFVVFFLPLVISTVLYEQEQNIALFIPAVNFWVTAFGLALLLTGLLLLAWKRNKNMYGVFGSLLVVSLISLYASSLSYTAIQEDQMVLQKFNKTHIYPWEDVEKVEYVYVYGANGTYYFTAINGDKWSLAENGVLDTRAKSRFYSRLRTYEVELIEEEIVAD</sequence>
<keyword evidence="1" id="KW-0472">Membrane</keyword>
<evidence type="ECO:0000313" key="2">
    <source>
        <dbReference type="EMBL" id="SFP99105.1"/>
    </source>
</evidence>
<dbReference type="OrthoDB" id="2450857at2"/>
<dbReference type="AlphaFoldDB" id="A0A1I5UV29"/>
<dbReference type="NCBIfam" id="TIGR01167">
    <property type="entry name" value="LPXTG_anchor"/>
    <property type="match status" value="1"/>
</dbReference>
<proteinExistence type="predicted"/>
<protein>
    <submittedName>
        <fullName evidence="2">LPXTG-motif cell wall anchor domain-containing protein</fullName>
    </submittedName>
</protein>
<evidence type="ECO:0000256" key="1">
    <source>
        <dbReference type="SAM" id="Phobius"/>
    </source>
</evidence>
<gene>
    <name evidence="2" type="ORF">SAMN05421670_0554</name>
</gene>
<feature type="transmembrane region" description="Helical" evidence="1">
    <location>
        <begin position="79"/>
        <end position="103"/>
    </location>
</feature>
<name>A0A1I5UV29_9BACI</name>
<feature type="transmembrane region" description="Helical" evidence="1">
    <location>
        <begin position="12"/>
        <end position="38"/>
    </location>
</feature>
<dbReference type="STRING" id="126156.SAMN05421670_0554"/>
<feature type="transmembrane region" description="Helical" evidence="1">
    <location>
        <begin position="44"/>
        <end position="72"/>
    </location>
</feature>
<keyword evidence="3" id="KW-1185">Reference proteome</keyword>
<dbReference type="EMBL" id="FOXU01000001">
    <property type="protein sequence ID" value="SFP99105.1"/>
    <property type="molecule type" value="Genomic_DNA"/>
</dbReference>
<dbReference type="Proteomes" id="UP000198734">
    <property type="component" value="Unassembled WGS sequence"/>
</dbReference>
<keyword evidence="1" id="KW-1133">Transmembrane helix</keyword>
<dbReference type="RefSeq" id="WP_093533962.1">
    <property type="nucleotide sequence ID" value="NZ_FOXU01000001.1"/>
</dbReference>
<accession>A0A1I5UV29</accession>